<dbReference type="InterPro" id="IPR015421">
    <property type="entry name" value="PyrdxlP-dep_Trfase_major"/>
</dbReference>
<dbReference type="PANTHER" id="PTHR48097:SF5">
    <property type="entry name" value="LOW SPECIFICITY L-THREONINE ALDOLASE"/>
    <property type="match status" value="1"/>
</dbReference>
<reference evidence="5 6" key="1">
    <citation type="submission" date="2023-07" db="EMBL/GenBank/DDBJ databases">
        <title>Genomic Encyclopedia of Type Strains, Phase IV (KMG-IV): sequencing the most valuable type-strain genomes for metagenomic binning, comparative biology and taxonomic classification.</title>
        <authorList>
            <person name="Goeker M."/>
        </authorList>
    </citation>
    <scope>NUCLEOTIDE SEQUENCE [LARGE SCALE GENOMIC DNA]</scope>
    <source>
        <strain evidence="5 6">DSM 22616</strain>
    </source>
</reference>
<protein>
    <submittedName>
        <fullName evidence="5">Threonine aldolase</fullName>
        <ecNumber evidence="5">4.1.2.5</ecNumber>
    </submittedName>
</protein>
<dbReference type="InterPro" id="IPR001597">
    <property type="entry name" value="ArAA_b-elim_lyase/Thr_aldolase"/>
</dbReference>
<dbReference type="InterPro" id="IPR015422">
    <property type="entry name" value="PyrdxlP-dep_Trfase_small"/>
</dbReference>
<dbReference type="Gene3D" id="3.40.640.10">
    <property type="entry name" value="Type I PLP-dependent aspartate aminotransferase-like (Major domain)"/>
    <property type="match status" value="1"/>
</dbReference>
<dbReference type="EMBL" id="JAUSTN010000005">
    <property type="protein sequence ID" value="MDQ0275181.1"/>
    <property type="molecule type" value="Genomic_DNA"/>
</dbReference>
<dbReference type="InterPro" id="IPR015424">
    <property type="entry name" value="PyrdxlP-dep_Trfase"/>
</dbReference>
<dbReference type="Proteomes" id="UP001236559">
    <property type="component" value="Unassembled WGS sequence"/>
</dbReference>
<dbReference type="Pfam" id="PF01212">
    <property type="entry name" value="Beta_elim_lyase"/>
    <property type="match status" value="1"/>
</dbReference>
<evidence type="ECO:0000259" key="4">
    <source>
        <dbReference type="Pfam" id="PF01212"/>
    </source>
</evidence>
<keyword evidence="5" id="KW-0456">Lyase</keyword>
<evidence type="ECO:0000313" key="6">
    <source>
        <dbReference type="Proteomes" id="UP001236559"/>
    </source>
</evidence>
<dbReference type="Gene3D" id="3.90.1150.10">
    <property type="entry name" value="Aspartate Aminotransferase, domain 1"/>
    <property type="match status" value="1"/>
</dbReference>
<comment type="caution">
    <text evidence="5">The sequence shown here is derived from an EMBL/GenBank/DDBJ whole genome shotgun (WGS) entry which is preliminary data.</text>
</comment>
<evidence type="ECO:0000256" key="2">
    <source>
        <dbReference type="ARBA" id="ARBA00006966"/>
    </source>
</evidence>
<dbReference type="PANTHER" id="PTHR48097">
    <property type="entry name" value="L-THREONINE ALDOLASE-RELATED"/>
    <property type="match status" value="1"/>
</dbReference>
<evidence type="ECO:0000256" key="3">
    <source>
        <dbReference type="ARBA" id="ARBA00022898"/>
    </source>
</evidence>
<comment type="cofactor">
    <cofactor evidence="1">
        <name>pyridoxal 5'-phosphate</name>
        <dbReference type="ChEBI" id="CHEBI:597326"/>
    </cofactor>
</comment>
<dbReference type="EC" id="4.1.2.5" evidence="5"/>
<name>A0ABU0AWH9_9FIRM</name>
<evidence type="ECO:0000313" key="5">
    <source>
        <dbReference type="EMBL" id="MDQ0275181.1"/>
    </source>
</evidence>
<proteinExistence type="inferred from homology"/>
<gene>
    <name evidence="5" type="ORF">J2S72_001205</name>
</gene>
<accession>A0ABU0AWH9</accession>
<dbReference type="RefSeq" id="WP_307495178.1">
    <property type="nucleotide sequence ID" value="NZ_JAUSTN010000005.1"/>
</dbReference>
<dbReference type="SUPFAM" id="SSF53383">
    <property type="entry name" value="PLP-dependent transferases"/>
    <property type="match status" value="1"/>
</dbReference>
<evidence type="ECO:0000256" key="1">
    <source>
        <dbReference type="ARBA" id="ARBA00001933"/>
    </source>
</evidence>
<feature type="domain" description="Aromatic amino acid beta-eliminating lyase/threonine aldolase" evidence="4">
    <location>
        <begin position="31"/>
        <end position="288"/>
    </location>
</feature>
<organism evidence="5 6">
    <name type="scientific">Peptoniphilus koenoeneniae</name>
    <dbReference type="NCBI Taxonomy" id="507751"/>
    <lineage>
        <taxon>Bacteria</taxon>
        <taxon>Bacillati</taxon>
        <taxon>Bacillota</taxon>
        <taxon>Tissierellia</taxon>
        <taxon>Tissierellales</taxon>
        <taxon>Peptoniphilaceae</taxon>
        <taxon>Peptoniphilus</taxon>
    </lineage>
</organism>
<dbReference type="GO" id="GO:0004793">
    <property type="term" value="F:threonine aldolase activity"/>
    <property type="evidence" value="ECO:0007669"/>
    <property type="project" value="UniProtKB-EC"/>
</dbReference>
<keyword evidence="3" id="KW-0663">Pyridoxal phosphate</keyword>
<keyword evidence="6" id="KW-1185">Reference proteome</keyword>
<comment type="similarity">
    <text evidence="2">Belongs to the threonine aldolase family.</text>
</comment>
<sequence>MKNFLNDYNDRGHEKVYDFLSKLPERGLKGYSLDEYSFSVREKLKKEIGRDDIDVEFVAGGTVANIVCATHTLRNYEAIVSAKTGHIAIHESGALEATGHKIITLESEDGKLNPELLLDRLSLFGAENDVIPKMLYISETAETGAVYTKDELKDLYEICLQYGLYMFIDGARLSVALAATGMTLKDISEVCDIFTIGGTKNGALFGEALVIVDEDLKERFRNHMKQKGAIMAKGFILAAQFDGLFDQGLYYEIGKIAYEKAMTLKKKLYSLNISYAFKPESNQIFVKLSKDQIEELKNREVLFDVENLGTDKFNVRFCTCYRTSDEEIDGLIEDLKEIL</sequence>